<evidence type="ECO:0000313" key="15">
    <source>
        <dbReference type="EMBL" id="CAD7240714.1"/>
    </source>
</evidence>
<dbReference type="GO" id="GO:0010468">
    <property type="term" value="P:regulation of gene expression"/>
    <property type="evidence" value="ECO:0007669"/>
    <property type="project" value="TreeGrafter"/>
</dbReference>
<dbReference type="Pfam" id="PF02373">
    <property type="entry name" value="JmjC"/>
    <property type="match status" value="1"/>
</dbReference>
<keyword evidence="6" id="KW-0156">Chromatin regulator</keyword>
<dbReference type="SMART" id="SM00558">
    <property type="entry name" value="JmjC"/>
    <property type="match status" value="1"/>
</dbReference>
<dbReference type="InterPro" id="IPR048560">
    <property type="entry name" value="KDM6A_B-like_GATAL"/>
</dbReference>
<gene>
    <name evidence="15" type="ORF">DSTB1V02_LOCUS727</name>
</gene>
<evidence type="ECO:0000256" key="3">
    <source>
        <dbReference type="ARBA" id="ARBA00022553"/>
    </source>
</evidence>
<dbReference type="Pfam" id="PF21326">
    <property type="entry name" value="KDM6_GATAL"/>
    <property type="match status" value="1"/>
</dbReference>
<feature type="region of interest" description="Disordered" evidence="13">
    <location>
        <begin position="1"/>
        <end position="22"/>
    </location>
</feature>
<dbReference type="FunFam" id="1.20.58.1370:FF:000001">
    <property type="entry name" value="lysine-specific demethylase 6A isoform X2"/>
    <property type="match status" value="1"/>
</dbReference>
<feature type="compositionally biased region" description="Low complexity" evidence="13">
    <location>
        <begin position="530"/>
        <end position="552"/>
    </location>
</feature>
<dbReference type="PANTHER" id="PTHR14017:SF1">
    <property type="entry name" value="LD02225P"/>
    <property type="match status" value="1"/>
</dbReference>
<feature type="region of interest" description="Disordered" evidence="13">
    <location>
        <begin position="460"/>
        <end position="514"/>
    </location>
</feature>
<evidence type="ECO:0000256" key="5">
    <source>
        <dbReference type="ARBA" id="ARBA00022833"/>
    </source>
</evidence>
<dbReference type="GO" id="GO:0044666">
    <property type="term" value="C:MLL3/4 complex"/>
    <property type="evidence" value="ECO:0007669"/>
    <property type="project" value="TreeGrafter"/>
</dbReference>
<comment type="similarity">
    <text evidence="11">Belongs to the UTX family.</text>
</comment>
<feature type="repeat" description="TPR" evidence="12">
    <location>
        <begin position="348"/>
        <end position="381"/>
    </location>
</feature>
<organism evidence="15">
    <name type="scientific">Darwinula stevensoni</name>
    <dbReference type="NCBI Taxonomy" id="69355"/>
    <lineage>
        <taxon>Eukaryota</taxon>
        <taxon>Metazoa</taxon>
        <taxon>Ecdysozoa</taxon>
        <taxon>Arthropoda</taxon>
        <taxon>Crustacea</taxon>
        <taxon>Oligostraca</taxon>
        <taxon>Ostracoda</taxon>
        <taxon>Podocopa</taxon>
        <taxon>Podocopida</taxon>
        <taxon>Darwinulocopina</taxon>
        <taxon>Darwinuloidea</taxon>
        <taxon>Darwinulidae</taxon>
        <taxon>Darwinula</taxon>
    </lineage>
</organism>
<dbReference type="InterPro" id="IPR048562">
    <property type="entry name" value="KDM6A_B-like_C-hel"/>
</dbReference>
<feature type="compositionally biased region" description="Polar residues" evidence="13">
    <location>
        <begin position="581"/>
        <end position="601"/>
    </location>
</feature>
<dbReference type="SMART" id="SM00028">
    <property type="entry name" value="TPR"/>
    <property type="match status" value="6"/>
</dbReference>
<dbReference type="Pfam" id="PF21322">
    <property type="entry name" value="KDM6_C-hel"/>
    <property type="match status" value="1"/>
</dbReference>
<evidence type="ECO:0000256" key="6">
    <source>
        <dbReference type="ARBA" id="ARBA00022853"/>
    </source>
</evidence>
<dbReference type="Pfam" id="PF13431">
    <property type="entry name" value="TPR_17"/>
    <property type="match status" value="1"/>
</dbReference>
<protein>
    <recommendedName>
        <fullName evidence="14">JmjC domain-containing protein</fullName>
    </recommendedName>
</protein>
<dbReference type="Proteomes" id="UP000677054">
    <property type="component" value="Unassembled WGS sequence"/>
</dbReference>
<dbReference type="InterPro" id="IPR011990">
    <property type="entry name" value="TPR-like_helical_dom_sf"/>
</dbReference>
<dbReference type="GO" id="GO:0046872">
    <property type="term" value="F:metal ion binding"/>
    <property type="evidence" value="ECO:0007669"/>
    <property type="project" value="UniProtKB-KW"/>
</dbReference>
<comment type="subcellular location">
    <subcellularLocation>
        <location evidence="2">Nucleus</location>
    </subcellularLocation>
</comment>
<dbReference type="PROSITE" id="PS51184">
    <property type="entry name" value="JMJC"/>
    <property type="match status" value="1"/>
</dbReference>
<evidence type="ECO:0000256" key="12">
    <source>
        <dbReference type="PROSITE-ProRule" id="PRU00339"/>
    </source>
</evidence>
<keyword evidence="12" id="KW-0802">TPR repeat</keyword>
<feature type="region of interest" description="Disordered" evidence="13">
    <location>
        <begin position="851"/>
        <end position="890"/>
    </location>
</feature>
<dbReference type="EMBL" id="CAJPEV010000055">
    <property type="protein sequence ID" value="CAG0879731.1"/>
    <property type="molecule type" value="Genomic_DNA"/>
</dbReference>
<dbReference type="GO" id="GO:0000978">
    <property type="term" value="F:RNA polymerase II cis-regulatory region sequence-specific DNA binding"/>
    <property type="evidence" value="ECO:0007669"/>
    <property type="project" value="TreeGrafter"/>
</dbReference>
<name>A0A7R8ZZX4_9CRUS</name>
<evidence type="ECO:0000313" key="16">
    <source>
        <dbReference type="Proteomes" id="UP000677054"/>
    </source>
</evidence>
<keyword evidence="10" id="KW-0539">Nucleus</keyword>
<dbReference type="OrthoDB" id="418911at2759"/>
<accession>A0A7R8ZZX4</accession>
<feature type="compositionally biased region" description="Polar residues" evidence="13">
    <location>
        <begin position="562"/>
        <end position="571"/>
    </location>
</feature>
<dbReference type="SUPFAM" id="SSF48452">
    <property type="entry name" value="TPR-like"/>
    <property type="match status" value="1"/>
</dbReference>
<proteinExistence type="inferred from homology"/>
<evidence type="ECO:0000256" key="2">
    <source>
        <dbReference type="ARBA" id="ARBA00004123"/>
    </source>
</evidence>
<dbReference type="EMBL" id="LR899572">
    <property type="protein sequence ID" value="CAD7240714.1"/>
    <property type="molecule type" value="Genomic_DNA"/>
</dbReference>
<dbReference type="Gene3D" id="2.60.120.650">
    <property type="entry name" value="Cupin"/>
    <property type="match status" value="1"/>
</dbReference>
<feature type="compositionally biased region" description="Polar residues" evidence="13">
    <location>
        <begin position="460"/>
        <end position="473"/>
    </location>
</feature>
<dbReference type="InterPro" id="IPR051630">
    <property type="entry name" value="Corepressor-Demethylase"/>
</dbReference>
<dbReference type="InterPro" id="IPR019734">
    <property type="entry name" value="TPR_rpt"/>
</dbReference>
<evidence type="ECO:0000256" key="10">
    <source>
        <dbReference type="ARBA" id="ARBA00023242"/>
    </source>
</evidence>
<dbReference type="PROSITE" id="PS50005">
    <property type="entry name" value="TPR"/>
    <property type="match status" value="1"/>
</dbReference>
<evidence type="ECO:0000256" key="4">
    <source>
        <dbReference type="ARBA" id="ARBA00022723"/>
    </source>
</evidence>
<comment type="cofactor">
    <cofactor evidence="1">
        <name>Fe(2+)</name>
        <dbReference type="ChEBI" id="CHEBI:29033"/>
    </cofactor>
</comment>
<feature type="compositionally biased region" description="Low complexity" evidence="13">
    <location>
        <begin position="602"/>
        <end position="614"/>
    </location>
</feature>
<keyword evidence="9" id="KW-0408">Iron</keyword>
<keyword evidence="5" id="KW-0862">Zinc</keyword>
<feature type="domain" description="JmjC" evidence="14">
    <location>
        <begin position="906"/>
        <end position="1082"/>
    </location>
</feature>
<evidence type="ECO:0000256" key="9">
    <source>
        <dbReference type="ARBA" id="ARBA00023004"/>
    </source>
</evidence>
<dbReference type="PANTHER" id="PTHR14017">
    <property type="entry name" value="LYSINE-SPECIFIC DEMETHYLASE"/>
    <property type="match status" value="1"/>
</dbReference>
<keyword evidence="3" id="KW-0597">Phosphoprotein</keyword>
<dbReference type="Gene3D" id="1.25.40.10">
    <property type="entry name" value="Tetratricopeptide repeat domain"/>
    <property type="match status" value="2"/>
</dbReference>
<evidence type="ECO:0000256" key="7">
    <source>
        <dbReference type="ARBA" id="ARBA00022964"/>
    </source>
</evidence>
<keyword evidence="7" id="KW-0223">Dioxygenase</keyword>
<evidence type="ECO:0000256" key="1">
    <source>
        <dbReference type="ARBA" id="ARBA00001954"/>
    </source>
</evidence>
<evidence type="ECO:0000256" key="8">
    <source>
        <dbReference type="ARBA" id="ARBA00023002"/>
    </source>
</evidence>
<feature type="compositionally biased region" description="Basic and acidic residues" evidence="13">
    <location>
        <begin position="854"/>
        <end position="870"/>
    </location>
</feature>
<evidence type="ECO:0000256" key="11">
    <source>
        <dbReference type="ARBA" id="ARBA00034483"/>
    </source>
</evidence>
<dbReference type="InterPro" id="IPR003347">
    <property type="entry name" value="JmjC_dom"/>
</dbReference>
<dbReference type="AlphaFoldDB" id="A0A7R8ZZX4"/>
<sequence>MLVEAQSSNVSLPYGSMGTEDKDLEGKMKLENDIPDDSEELNLTLDEVQIVNELDSRQYGFLDLNHADNSKKKEIALKTVQYLEARLKMAQRVKEENRKILKERKEGEKPELKKSIIIDPKLYCKLGHLNLLLKEHEKALSAYQSYRSLAQDACIWQDTCFLYGEGLVHFHFNAFTWATQDFLDLLYVEPSFPRANEVHRRLGIIYKCNKDFESALKHLNFALRDSSPLSCSKLEVKCEIAHVYESSGRHRLAKEAYEELLADESKLPPLVKADICRQLGWMYHTIESFGEKNHREAVAVQLLQKSVEANPKSGESLYLLGRCYSAIGKVHDAFLAYRNSVDKTEANANTWCSIGVLYQQQNQPVDALQAYICAVQLDKKHKTAWTNLGILYESCGQPHDALTCYMNAAKEEALPELTTKIRFLKTQLANAPLPSSNSKPKPLLSIEEAWNLPITAEITAKQQQRNPPQSAMGQQKYGPYAAGNPQQPQQQQQQAPSEPLMMAGSQAKRFKSSSVINEVSPTLACRLDVPQQQQQHPPSQSQQQQRLQVSYPPQSPYPSPSFANNSNTSVRPNLPQPSPPVYQTQYQNQFNPDIGSVESTQSNGNSNHVNGGNNATSGAESPGPGTELDAEQELEALLSHKEAEDMLKQFIKQELENAGNLEERKPVSMSEILADAKEEVIEDPPRPPPTLSINMSSSRILVGKRRSLGLASGKLSVGDVRAVMSEVCPPPRPPPPPTPKIPRDRLLPPTPSVFVENKKECHSPQLQEFVLRHPISVIRGMAAALKLDLGLFSTKSLVEAHPEHRVEVRNQVFQTPDENWDPLTGRKAWRCESHRSHTSVAKYAQYQASSFQDSLREEHEKNTGVHKDSSSADESGNHGPKRKNGKLQGRKMIKFGTNVDLSDERKWRFQLQELMKLPAFARVVSAGNMLSHVGHVILGMNTVQLYMKVPGSRTPGHQENNNFCSVNINIGPGDCEWFGVPDGYWGSLHDLCERNGVDYLHGSWWPLLEDMLDEGIPLYRFTQKPGDFVWVNAAEQYRLGVERYEWNKLRQFKSIVPMIHLSWNLARNIRVSDPRLYEQIKYCLLRTLRQCQLVLQYVKALGVEVRYHGRGKNETTHYCGQCEVMWEVFNVLLVKEQDKRHVVHCHECARRISPTLEGFLCLEEYSMKELIQIYDNFVLNPSSSKQPPIQHVT</sequence>
<keyword evidence="4" id="KW-0479">Metal-binding</keyword>
<dbReference type="Pfam" id="PF13181">
    <property type="entry name" value="TPR_8"/>
    <property type="match status" value="1"/>
</dbReference>
<feature type="compositionally biased region" description="Basic residues" evidence="13">
    <location>
        <begin position="879"/>
        <end position="890"/>
    </location>
</feature>
<evidence type="ECO:0000256" key="13">
    <source>
        <dbReference type="SAM" id="MobiDB-lite"/>
    </source>
</evidence>
<feature type="compositionally biased region" description="Polar residues" evidence="13">
    <location>
        <begin position="1"/>
        <end position="11"/>
    </location>
</feature>
<dbReference type="Gene3D" id="2.10.110.20">
    <property type="match status" value="1"/>
</dbReference>
<feature type="compositionally biased region" description="Low complexity" evidence="13">
    <location>
        <begin position="485"/>
        <end position="494"/>
    </location>
</feature>
<dbReference type="SUPFAM" id="SSF51197">
    <property type="entry name" value="Clavaminate synthase-like"/>
    <property type="match status" value="1"/>
</dbReference>
<dbReference type="Gene3D" id="1.20.58.1370">
    <property type="match status" value="1"/>
</dbReference>
<evidence type="ECO:0000259" key="14">
    <source>
        <dbReference type="PROSITE" id="PS51184"/>
    </source>
</evidence>
<feature type="region of interest" description="Disordered" evidence="13">
    <location>
        <begin position="529"/>
        <end position="627"/>
    </location>
</feature>
<dbReference type="GO" id="GO:0071558">
    <property type="term" value="F:histone H3K27me2/H3K27me3 demethylase activity"/>
    <property type="evidence" value="ECO:0007669"/>
    <property type="project" value="TreeGrafter"/>
</dbReference>
<keyword evidence="16" id="KW-1185">Reference proteome</keyword>
<keyword evidence="8" id="KW-0560">Oxidoreductase</keyword>
<dbReference type="InterPro" id="IPR046941">
    <property type="entry name" value="KDM6_GATAL_sf"/>
</dbReference>
<dbReference type="GO" id="GO:0031490">
    <property type="term" value="F:chromatin DNA binding"/>
    <property type="evidence" value="ECO:0007669"/>
    <property type="project" value="TreeGrafter"/>
</dbReference>
<reference evidence="15" key="1">
    <citation type="submission" date="2020-11" db="EMBL/GenBank/DDBJ databases">
        <authorList>
            <person name="Tran Van P."/>
        </authorList>
    </citation>
    <scope>NUCLEOTIDE SEQUENCE</scope>
</reference>